<dbReference type="EMBL" id="BMMS01000007">
    <property type="protein sequence ID" value="GGO85796.1"/>
    <property type="molecule type" value="Genomic_DNA"/>
</dbReference>
<comment type="caution">
    <text evidence="1">The sequence shown here is derived from an EMBL/GenBank/DDBJ whole genome shotgun (WGS) entry which is preliminary data.</text>
</comment>
<sequence>MIRRIGAEERRARLGVRHRLALSARAATPEEVADAVVALHATDPATVFLAAGARLREPGPGPVERALYEDRTLVRMHGMRHTIFVLPADLAPVVHASTTRAAAVRERSRLVKHLAQWANLDERWLGEVEAGTLAALREHGPATANELAVREPRLRTRMVVFPGTAQEGPQGVSTRILRVLGMDGRIVRGRPRGGWTSGQYEWALAEELPEPSPTAAREDLVRRWLASHGPGTAADLKWWTGWTLTDVRKALSAVGAEEVGLDEGPGYVLPGDTVPTAEPEPWAALLPGLDPTPMSRRHRDWYLPQEHRADLFDRSGNIGPTVWWNGRIVGGWAQRPDGEIVRRLLEDVPREAREAIDAEAARLAGWVGEVRITPRFRTPLERELSA</sequence>
<dbReference type="InterPro" id="IPR009351">
    <property type="entry name" value="AlkZ-like"/>
</dbReference>
<dbReference type="RefSeq" id="WP_189131239.1">
    <property type="nucleotide sequence ID" value="NZ_BMMS01000007.1"/>
</dbReference>
<evidence type="ECO:0000313" key="1">
    <source>
        <dbReference type="EMBL" id="GGO85796.1"/>
    </source>
</evidence>
<gene>
    <name evidence="1" type="ORF">GCM10012280_20410</name>
</gene>
<name>A0A918DWJ9_9ACTN</name>
<evidence type="ECO:0000313" key="2">
    <source>
        <dbReference type="Proteomes" id="UP000641932"/>
    </source>
</evidence>
<dbReference type="Proteomes" id="UP000641932">
    <property type="component" value="Unassembled WGS sequence"/>
</dbReference>
<organism evidence="1 2">
    <name type="scientific">Wenjunlia tyrosinilytica</name>
    <dbReference type="NCBI Taxonomy" id="1544741"/>
    <lineage>
        <taxon>Bacteria</taxon>
        <taxon>Bacillati</taxon>
        <taxon>Actinomycetota</taxon>
        <taxon>Actinomycetes</taxon>
        <taxon>Kitasatosporales</taxon>
        <taxon>Streptomycetaceae</taxon>
        <taxon>Wenjunlia</taxon>
    </lineage>
</organism>
<dbReference type="AlphaFoldDB" id="A0A918DWJ9"/>
<dbReference type="PANTHER" id="PTHR38479:SF2">
    <property type="entry name" value="WINGED HELIX DNA-BINDING DOMAIN-CONTAINING PROTEIN"/>
    <property type="match status" value="1"/>
</dbReference>
<accession>A0A918DWJ9</accession>
<protein>
    <recommendedName>
        <fullName evidence="3">Winged helix DNA-binding domain-containing protein</fullName>
    </recommendedName>
</protein>
<keyword evidence="2" id="KW-1185">Reference proteome</keyword>
<evidence type="ECO:0008006" key="3">
    <source>
        <dbReference type="Google" id="ProtNLM"/>
    </source>
</evidence>
<dbReference type="Pfam" id="PF06224">
    <property type="entry name" value="AlkZ-like"/>
    <property type="match status" value="1"/>
</dbReference>
<reference evidence="1" key="2">
    <citation type="submission" date="2020-09" db="EMBL/GenBank/DDBJ databases">
        <authorList>
            <person name="Sun Q."/>
            <person name="Zhou Y."/>
        </authorList>
    </citation>
    <scope>NUCLEOTIDE SEQUENCE</scope>
    <source>
        <strain evidence="1">CGMCC 4.7201</strain>
    </source>
</reference>
<dbReference type="PANTHER" id="PTHR38479">
    <property type="entry name" value="LMO0824 PROTEIN"/>
    <property type="match status" value="1"/>
</dbReference>
<reference evidence="1" key="1">
    <citation type="journal article" date="2014" name="Int. J. Syst. Evol. Microbiol.">
        <title>Complete genome sequence of Corynebacterium casei LMG S-19264T (=DSM 44701T), isolated from a smear-ripened cheese.</title>
        <authorList>
            <consortium name="US DOE Joint Genome Institute (JGI-PGF)"/>
            <person name="Walter F."/>
            <person name="Albersmeier A."/>
            <person name="Kalinowski J."/>
            <person name="Ruckert C."/>
        </authorList>
    </citation>
    <scope>NUCLEOTIDE SEQUENCE</scope>
    <source>
        <strain evidence="1">CGMCC 4.7201</strain>
    </source>
</reference>
<proteinExistence type="predicted"/>